<organism evidence="2 3">
    <name type="scientific">Manduca sexta</name>
    <name type="common">Tobacco hawkmoth</name>
    <name type="synonym">Tobacco hornworm</name>
    <dbReference type="NCBI Taxonomy" id="7130"/>
    <lineage>
        <taxon>Eukaryota</taxon>
        <taxon>Metazoa</taxon>
        <taxon>Ecdysozoa</taxon>
        <taxon>Arthropoda</taxon>
        <taxon>Hexapoda</taxon>
        <taxon>Insecta</taxon>
        <taxon>Pterygota</taxon>
        <taxon>Neoptera</taxon>
        <taxon>Endopterygota</taxon>
        <taxon>Lepidoptera</taxon>
        <taxon>Glossata</taxon>
        <taxon>Ditrysia</taxon>
        <taxon>Bombycoidea</taxon>
        <taxon>Sphingidae</taxon>
        <taxon>Sphinginae</taxon>
        <taxon>Sphingini</taxon>
        <taxon>Manduca</taxon>
    </lineage>
</organism>
<protein>
    <submittedName>
        <fullName evidence="2">Uncharacterized protein</fullName>
    </submittedName>
</protein>
<reference evidence="2" key="1">
    <citation type="journal article" date="2016" name="Insect Biochem. Mol. Biol.">
        <title>Multifaceted biological insights from a draft genome sequence of the tobacco hornworm moth, Manduca sexta.</title>
        <authorList>
            <person name="Kanost M.R."/>
            <person name="Arrese E.L."/>
            <person name="Cao X."/>
            <person name="Chen Y.R."/>
            <person name="Chellapilla S."/>
            <person name="Goldsmith M.R."/>
            <person name="Grosse-Wilde E."/>
            <person name="Heckel D.G."/>
            <person name="Herndon N."/>
            <person name="Jiang H."/>
            <person name="Papanicolaou A."/>
            <person name="Qu J."/>
            <person name="Soulages J.L."/>
            <person name="Vogel H."/>
            <person name="Walters J."/>
            <person name="Waterhouse R.M."/>
            <person name="Ahn S.J."/>
            <person name="Almeida F.C."/>
            <person name="An C."/>
            <person name="Aqrawi P."/>
            <person name="Bretschneider A."/>
            <person name="Bryant W.B."/>
            <person name="Bucks S."/>
            <person name="Chao H."/>
            <person name="Chevignon G."/>
            <person name="Christen J.M."/>
            <person name="Clarke D.F."/>
            <person name="Dittmer N.T."/>
            <person name="Ferguson L.C.F."/>
            <person name="Garavelou S."/>
            <person name="Gordon K.H.J."/>
            <person name="Gunaratna R.T."/>
            <person name="Han Y."/>
            <person name="Hauser F."/>
            <person name="He Y."/>
            <person name="Heidel-Fischer H."/>
            <person name="Hirsh A."/>
            <person name="Hu Y."/>
            <person name="Jiang H."/>
            <person name="Kalra D."/>
            <person name="Klinner C."/>
            <person name="Konig C."/>
            <person name="Kovar C."/>
            <person name="Kroll A.R."/>
            <person name="Kuwar S.S."/>
            <person name="Lee S.L."/>
            <person name="Lehman R."/>
            <person name="Li K."/>
            <person name="Li Z."/>
            <person name="Liang H."/>
            <person name="Lovelace S."/>
            <person name="Lu Z."/>
            <person name="Mansfield J.H."/>
            <person name="McCulloch K.J."/>
            <person name="Mathew T."/>
            <person name="Morton B."/>
            <person name="Muzny D.M."/>
            <person name="Neunemann D."/>
            <person name="Ongeri F."/>
            <person name="Pauchet Y."/>
            <person name="Pu L.L."/>
            <person name="Pyrousis I."/>
            <person name="Rao X.J."/>
            <person name="Redding A."/>
            <person name="Roesel C."/>
            <person name="Sanchez-Gracia A."/>
            <person name="Schaack S."/>
            <person name="Shukla A."/>
            <person name="Tetreau G."/>
            <person name="Wang Y."/>
            <person name="Xiong G.H."/>
            <person name="Traut W."/>
            <person name="Walsh T.K."/>
            <person name="Worley K.C."/>
            <person name="Wu D."/>
            <person name="Wu W."/>
            <person name="Wu Y.Q."/>
            <person name="Zhang X."/>
            <person name="Zou Z."/>
            <person name="Zucker H."/>
            <person name="Briscoe A.D."/>
            <person name="Burmester T."/>
            <person name="Clem R.J."/>
            <person name="Feyereisen R."/>
            <person name="Grimmelikhuijzen C.J.P."/>
            <person name="Hamodrakas S.J."/>
            <person name="Hansson B.S."/>
            <person name="Huguet E."/>
            <person name="Jermiin L.S."/>
            <person name="Lan Q."/>
            <person name="Lehman H.K."/>
            <person name="Lorenzen M."/>
            <person name="Merzendorfer H."/>
            <person name="Michalopoulos I."/>
            <person name="Morton D.B."/>
            <person name="Muthukrishnan S."/>
            <person name="Oakeshott J.G."/>
            <person name="Palmer W."/>
            <person name="Park Y."/>
            <person name="Passarelli A.L."/>
            <person name="Rozas J."/>
            <person name="Schwartz L.M."/>
            <person name="Smith W."/>
            <person name="Southgate A."/>
            <person name="Vilcinskas A."/>
            <person name="Vogt R."/>
            <person name="Wang P."/>
            <person name="Werren J."/>
            <person name="Yu X.Q."/>
            <person name="Zhou J.J."/>
            <person name="Brown S.J."/>
            <person name="Scherer S.E."/>
            <person name="Richards S."/>
            <person name="Blissard G.W."/>
        </authorList>
    </citation>
    <scope>NUCLEOTIDE SEQUENCE</scope>
</reference>
<feature type="region of interest" description="Disordered" evidence="1">
    <location>
        <begin position="1"/>
        <end position="111"/>
    </location>
</feature>
<feature type="compositionally biased region" description="Basic and acidic residues" evidence="1">
    <location>
        <begin position="28"/>
        <end position="39"/>
    </location>
</feature>
<evidence type="ECO:0000313" key="2">
    <source>
        <dbReference type="EMBL" id="KAG6449711.1"/>
    </source>
</evidence>
<dbReference type="EMBL" id="JH668377">
    <property type="protein sequence ID" value="KAG6449711.1"/>
    <property type="molecule type" value="Genomic_DNA"/>
</dbReference>
<comment type="caution">
    <text evidence="2">The sequence shown here is derived from an EMBL/GenBank/DDBJ whole genome shotgun (WGS) entry which is preliminary data.</text>
</comment>
<keyword evidence="3" id="KW-1185">Reference proteome</keyword>
<reference evidence="2" key="2">
    <citation type="submission" date="2020-12" db="EMBL/GenBank/DDBJ databases">
        <authorList>
            <person name="Kanost M."/>
        </authorList>
    </citation>
    <scope>NUCLEOTIDE SEQUENCE</scope>
</reference>
<name>A0A921Z2E2_MANSE</name>
<feature type="compositionally biased region" description="Polar residues" evidence="1">
    <location>
        <begin position="78"/>
        <end position="91"/>
    </location>
</feature>
<dbReference type="AlphaFoldDB" id="A0A921Z2E2"/>
<accession>A0A921Z2E2</accession>
<dbReference type="Proteomes" id="UP000791440">
    <property type="component" value="Unassembled WGS sequence"/>
</dbReference>
<sequence>MLAAEEDRRRQLVPLLPDPEDSGIDSDAPERPNLDERRVPRSLRFLELSEASGSSDEESGEKSWWRRPQRKNNQQNNVMDNQPQPINQMRWQSKCPRTHSDDETNPDRASPPLYEVELTASDEDDDASVLELVIPMQSRRTRVPASSPKKIIANCLICTFLCCVRK</sequence>
<dbReference type="OrthoDB" id="7299127at2759"/>
<evidence type="ECO:0000313" key="3">
    <source>
        <dbReference type="Proteomes" id="UP000791440"/>
    </source>
</evidence>
<proteinExistence type="predicted"/>
<feature type="compositionally biased region" description="Basic and acidic residues" evidence="1">
    <location>
        <begin position="1"/>
        <end position="10"/>
    </location>
</feature>
<evidence type="ECO:0000256" key="1">
    <source>
        <dbReference type="SAM" id="MobiDB-lite"/>
    </source>
</evidence>
<gene>
    <name evidence="2" type="ORF">O3G_MSEX006180</name>
</gene>